<proteinExistence type="predicted"/>
<sequence>MAKLTLVKADDTQKKWALVLRGNPPTIEQFKRDPSKYTALPHGLYDVQAPLTDIWEADNGVRVKSNEGVFKILYSNRKFIDYVDRGLVKISGGVLSATGRFDKRGSEILFIVGKE</sequence>
<name>A0A0A0YPG6_9CAUD</name>
<dbReference type="GeneID" id="24721852"/>
<reference evidence="1 2" key="1">
    <citation type="journal article" date="2015" name="Genome Announc.">
        <title>Complete Genome Sequence of Citrobacter freundii Myophage Moon.</title>
        <authorList>
            <person name="Edwards G.B."/>
            <person name="Luna A.J."/>
            <person name="Hernandez A.C."/>
            <person name="Kuty Everett G.F."/>
        </authorList>
    </citation>
    <scope>NUCLEOTIDE SEQUENCE [LARGE SCALE GENOMIC DNA]</scope>
</reference>
<keyword evidence="2" id="KW-1185">Reference proteome</keyword>
<accession>A0A0A0YPG6</accession>
<dbReference type="KEGG" id="vg:24721852"/>
<dbReference type="RefSeq" id="YP_009146686.1">
    <property type="nucleotide sequence ID" value="NC_027331.1"/>
</dbReference>
<gene>
    <name evidence="1" type="ORF">CPT_Moon253</name>
</gene>
<evidence type="ECO:0000313" key="1">
    <source>
        <dbReference type="EMBL" id="AIX12224.1"/>
    </source>
</evidence>
<dbReference type="EMBL" id="KM236240">
    <property type="protein sequence ID" value="AIX12224.1"/>
    <property type="molecule type" value="Genomic_DNA"/>
</dbReference>
<evidence type="ECO:0000313" key="2">
    <source>
        <dbReference type="Proteomes" id="UP000030323"/>
    </source>
</evidence>
<dbReference type="Proteomes" id="UP000030323">
    <property type="component" value="Segment"/>
</dbReference>
<protein>
    <submittedName>
        <fullName evidence="1">Uncharacterized protein</fullName>
    </submittedName>
</protein>
<organism evidence="1 2">
    <name type="scientific">Citrobacter phage Moon</name>
    <dbReference type="NCBI Taxonomy" id="1540095"/>
    <lineage>
        <taxon>Viruses</taxon>
        <taxon>Duplodnaviria</taxon>
        <taxon>Heunggongvirae</taxon>
        <taxon>Uroviricota</taxon>
        <taxon>Caudoviricetes</taxon>
        <taxon>Pantevenvirales</taxon>
        <taxon>Straboviridae</taxon>
        <taxon>Tevenvirinae</taxon>
        <taxon>Moonvirus</taxon>
        <taxon>Moonvirus moon</taxon>
    </lineage>
</organism>